<organism evidence="2">
    <name type="scientific">Sesamum radiatum</name>
    <name type="common">Black benniseed</name>
    <dbReference type="NCBI Taxonomy" id="300843"/>
    <lineage>
        <taxon>Eukaryota</taxon>
        <taxon>Viridiplantae</taxon>
        <taxon>Streptophyta</taxon>
        <taxon>Embryophyta</taxon>
        <taxon>Tracheophyta</taxon>
        <taxon>Spermatophyta</taxon>
        <taxon>Magnoliopsida</taxon>
        <taxon>eudicotyledons</taxon>
        <taxon>Gunneridae</taxon>
        <taxon>Pentapetalae</taxon>
        <taxon>asterids</taxon>
        <taxon>lamiids</taxon>
        <taxon>Lamiales</taxon>
        <taxon>Pedaliaceae</taxon>
        <taxon>Sesamum</taxon>
    </lineage>
</organism>
<dbReference type="PANTHER" id="PTHR33710:SF62">
    <property type="entry name" value="DUF4283 DOMAIN PROTEIN"/>
    <property type="match status" value="1"/>
</dbReference>
<dbReference type="Gene3D" id="3.60.10.10">
    <property type="entry name" value="Endonuclease/exonuclease/phosphatase"/>
    <property type="match status" value="1"/>
</dbReference>
<comment type="caution">
    <text evidence="2">The sequence shown here is derived from an EMBL/GenBank/DDBJ whole genome shotgun (WGS) entry which is preliminary data.</text>
</comment>
<dbReference type="InterPro" id="IPR036691">
    <property type="entry name" value="Endo/exonu/phosph_ase_sf"/>
</dbReference>
<dbReference type="InterPro" id="IPR005135">
    <property type="entry name" value="Endo/exonuclease/phosphatase"/>
</dbReference>
<dbReference type="AlphaFoldDB" id="A0AAW2JPB1"/>
<proteinExistence type="predicted"/>
<protein>
    <recommendedName>
        <fullName evidence="1">Endonuclease/exonuclease/phosphatase domain-containing protein</fullName>
    </recommendedName>
</protein>
<name>A0AAW2JPB1_SESRA</name>
<dbReference type="PANTHER" id="PTHR33710">
    <property type="entry name" value="BNAC02G09200D PROTEIN"/>
    <property type="match status" value="1"/>
</dbReference>
<feature type="domain" description="Endonuclease/exonuclease/phosphatase" evidence="1">
    <location>
        <begin position="139"/>
        <end position="233"/>
    </location>
</feature>
<gene>
    <name evidence="2" type="ORF">Sradi_6660400</name>
</gene>
<reference evidence="2" key="1">
    <citation type="submission" date="2020-06" db="EMBL/GenBank/DDBJ databases">
        <authorList>
            <person name="Li T."/>
            <person name="Hu X."/>
            <person name="Zhang T."/>
            <person name="Song X."/>
            <person name="Zhang H."/>
            <person name="Dai N."/>
            <person name="Sheng W."/>
            <person name="Hou X."/>
            <person name="Wei L."/>
        </authorList>
    </citation>
    <scope>NUCLEOTIDE SEQUENCE</scope>
    <source>
        <strain evidence="2">G02</strain>
        <tissue evidence="2">Leaf</tissue>
    </source>
</reference>
<reference evidence="2" key="2">
    <citation type="journal article" date="2024" name="Plant">
        <title>Genomic evolution and insights into agronomic trait innovations of Sesamum species.</title>
        <authorList>
            <person name="Miao H."/>
            <person name="Wang L."/>
            <person name="Qu L."/>
            <person name="Liu H."/>
            <person name="Sun Y."/>
            <person name="Le M."/>
            <person name="Wang Q."/>
            <person name="Wei S."/>
            <person name="Zheng Y."/>
            <person name="Lin W."/>
            <person name="Duan Y."/>
            <person name="Cao H."/>
            <person name="Xiong S."/>
            <person name="Wang X."/>
            <person name="Wei L."/>
            <person name="Li C."/>
            <person name="Ma Q."/>
            <person name="Ju M."/>
            <person name="Zhao R."/>
            <person name="Li G."/>
            <person name="Mu C."/>
            <person name="Tian Q."/>
            <person name="Mei H."/>
            <person name="Zhang T."/>
            <person name="Gao T."/>
            <person name="Zhang H."/>
        </authorList>
    </citation>
    <scope>NUCLEOTIDE SEQUENCE</scope>
    <source>
        <strain evidence="2">G02</strain>
    </source>
</reference>
<dbReference type="EMBL" id="JACGWJ010000032">
    <property type="protein sequence ID" value="KAL0296083.1"/>
    <property type="molecule type" value="Genomic_DNA"/>
</dbReference>
<accession>A0AAW2JPB1</accession>
<sequence length="349" mass="40319">MDVLEIQEVFQTSKENEVTPTFNRYESLEDHELMSDLEEHVLKDQVAPNSTAEDEFVPEQDMFCSNSVKMINFKESVPADTTREPAQCNPEIFLHDSLLTHNRLLDLSPPLDHLQSIIFSDSVTTGPLEEPSGKIFSQSQPTKTHGLWGGDFNTVLHIEENQGRSTNILSPMEDFSDMVMESALIEVGFEGDTYTWTNKIIWKRLDRVLYSKEWIDTFNSTRVLHLPRRLSDHHPLLIIAKHTDTKVASSFRFQNMWIDHPTFLNTIQKSWELPTRGYGMYKLQQKLYRTKDTLKDWNIQVFRNFFSIVEQAKEAATVAEKAFDRDPSDANLITLNKHNATLVQAKKLL</sequence>
<dbReference type="SUPFAM" id="SSF56219">
    <property type="entry name" value="DNase I-like"/>
    <property type="match status" value="1"/>
</dbReference>
<evidence type="ECO:0000313" key="2">
    <source>
        <dbReference type="EMBL" id="KAL0296083.1"/>
    </source>
</evidence>
<evidence type="ECO:0000259" key="1">
    <source>
        <dbReference type="Pfam" id="PF03372"/>
    </source>
</evidence>
<dbReference type="Pfam" id="PF03372">
    <property type="entry name" value="Exo_endo_phos"/>
    <property type="match status" value="1"/>
</dbReference>